<feature type="binding site" evidence="3">
    <location>
        <position position="214"/>
    </location>
    <ligand>
        <name>a divalent metal cation</name>
        <dbReference type="ChEBI" id="CHEBI:60240"/>
        <label>1</label>
    </ligand>
</feature>
<evidence type="ECO:0008006" key="5">
    <source>
        <dbReference type="Google" id="ProtNLM"/>
    </source>
</evidence>
<dbReference type="PROSITE" id="PS01090">
    <property type="entry name" value="TATD_2"/>
    <property type="match status" value="1"/>
</dbReference>
<dbReference type="Pfam" id="PF01026">
    <property type="entry name" value="TatD_DNase"/>
    <property type="match status" value="1"/>
</dbReference>
<dbReference type="AlphaFoldDB" id="K1YVV9"/>
<dbReference type="SUPFAM" id="SSF51556">
    <property type="entry name" value="Metallo-dependent hydrolases"/>
    <property type="match status" value="1"/>
</dbReference>
<reference evidence="4" key="1">
    <citation type="journal article" date="2012" name="Science">
        <title>Fermentation, hydrogen, and sulfur metabolism in multiple uncultivated bacterial phyla.</title>
        <authorList>
            <person name="Wrighton K.C."/>
            <person name="Thomas B.C."/>
            <person name="Sharon I."/>
            <person name="Miller C.S."/>
            <person name="Castelle C.J."/>
            <person name="VerBerkmoes N.C."/>
            <person name="Wilkins M.J."/>
            <person name="Hettich R.L."/>
            <person name="Lipton M.S."/>
            <person name="Williams K.H."/>
            <person name="Long P.E."/>
            <person name="Banfield J.F."/>
        </authorList>
    </citation>
    <scope>NUCLEOTIDE SEQUENCE [LARGE SCALE GENOMIC DNA]</scope>
</reference>
<name>K1YVV9_9BACT</name>
<dbReference type="PANTHER" id="PTHR46124">
    <property type="entry name" value="D-AMINOACYL-TRNA DEACYLASE"/>
    <property type="match status" value="1"/>
</dbReference>
<accession>K1YVV9</accession>
<keyword evidence="1 3" id="KW-0479">Metal-binding</keyword>
<dbReference type="FunFam" id="3.20.20.140:FF:000005">
    <property type="entry name" value="TatD family hydrolase"/>
    <property type="match status" value="1"/>
</dbReference>
<dbReference type="GO" id="GO:0005829">
    <property type="term" value="C:cytosol"/>
    <property type="evidence" value="ECO:0007669"/>
    <property type="project" value="TreeGrafter"/>
</dbReference>
<evidence type="ECO:0000256" key="1">
    <source>
        <dbReference type="ARBA" id="ARBA00022723"/>
    </source>
</evidence>
<feature type="binding site" evidence="3">
    <location>
        <position position="162"/>
    </location>
    <ligand>
        <name>a divalent metal cation</name>
        <dbReference type="ChEBI" id="CHEBI:60240"/>
        <label>2</label>
    </ligand>
</feature>
<protein>
    <recommendedName>
        <fullName evidence="5">Hydrolase, TatD family</fullName>
    </recommendedName>
</protein>
<comment type="caution">
    <text evidence="4">The sequence shown here is derived from an EMBL/GenBank/DDBJ whole genome shotgun (WGS) entry which is preliminary data.</text>
</comment>
<dbReference type="InterPro" id="IPR032466">
    <property type="entry name" value="Metal_Hydrolase"/>
</dbReference>
<sequence>MLFDTHTHSYFSSIADRQDEIIVDMQTHDIRYAVQIGCDIPTSELAIEYARTYESYFATIGYHPNEWQNLMHDEIHARVSELESLLLTHRESVVGIGEIGFDYHYLESGREAEQKEAQRILFFAMIELAKRYSLPVVIHTRDAWDDTFRYIRESGIRKAVIHCFSEDVDFARACMEYSDEIYFGFSGIVTYPRALQVQEAAKFVPLDRILIETDAPFLSPQAVRGTTNTPVNVRYILEAIKNLRDEDDAEIEQVIFENSLRFYWITS</sequence>
<evidence type="ECO:0000256" key="3">
    <source>
        <dbReference type="PIRSR" id="PIRSR005902-1"/>
    </source>
</evidence>
<dbReference type="PIRSF" id="PIRSF005902">
    <property type="entry name" value="DNase_TatD"/>
    <property type="match status" value="1"/>
</dbReference>
<dbReference type="InterPro" id="IPR001130">
    <property type="entry name" value="TatD-like"/>
</dbReference>
<feature type="binding site" evidence="3">
    <location>
        <position position="6"/>
    </location>
    <ligand>
        <name>a divalent metal cation</name>
        <dbReference type="ChEBI" id="CHEBI:60240"/>
        <label>1</label>
    </ligand>
</feature>
<dbReference type="InterPro" id="IPR018228">
    <property type="entry name" value="DNase_TatD-rel_CS"/>
</dbReference>
<dbReference type="PROSITE" id="PS01091">
    <property type="entry name" value="TATD_3"/>
    <property type="match status" value="1"/>
</dbReference>
<dbReference type="NCBIfam" id="TIGR00010">
    <property type="entry name" value="YchF/TatD family DNA exonuclease"/>
    <property type="match status" value="1"/>
</dbReference>
<dbReference type="PANTHER" id="PTHR46124:SF2">
    <property type="entry name" value="D-AMINOACYL-TRNA DEACYLASE"/>
    <property type="match status" value="1"/>
</dbReference>
<evidence type="ECO:0000256" key="2">
    <source>
        <dbReference type="ARBA" id="ARBA00022801"/>
    </source>
</evidence>
<feature type="binding site" evidence="3">
    <location>
        <position position="8"/>
    </location>
    <ligand>
        <name>a divalent metal cation</name>
        <dbReference type="ChEBI" id="CHEBI:60240"/>
        <label>1</label>
    </ligand>
</feature>
<dbReference type="GO" id="GO:0046872">
    <property type="term" value="F:metal ion binding"/>
    <property type="evidence" value="ECO:0007669"/>
    <property type="project" value="UniProtKB-KW"/>
</dbReference>
<dbReference type="Gene3D" id="3.20.20.140">
    <property type="entry name" value="Metal-dependent hydrolases"/>
    <property type="match status" value="1"/>
</dbReference>
<dbReference type="InterPro" id="IPR015991">
    <property type="entry name" value="TatD/YcfH-like"/>
</dbReference>
<dbReference type="GO" id="GO:0016788">
    <property type="term" value="F:hydrolase activity, acting on ester bonds"/>
    <property type="evidence" value="ECO:0007669"/>
    <property type="project" value="InterPro"/>
</dbReference>
<proteinExistence type="predicted"/>
<gene>
    <name evidence="4" type="ORF">ACD_78C00417G0002</name>
</gene>
<dbReference type="GO" id="GO:0004536">
    <property type="term" value="F:DNA nuclease activity"/>
    <property type="evidence" value="ECO:0007669"/>
    <property type="project" value="InterPro"/>
</dbReference>
<evidence type="ECO:0000313" key="4">
    <source>
        <dbReference type="EMBL" id="EKD29424.1"/>
    </source>
</evidence>
<feature type="binding site" evidence="3">
    <location>
        <position position="98"/>
    </location>
    <ligand>
        <name>a divalent metal cation</name>
        <dbReference type="ChEBI" id="CHEBI:60240"/>
        <label>1</label>
    </ligand>
</feature>
<dbReference type="CDD" id="cd01310">
    <property type="entry name" value="TatD_DNAse"/>
    <property type="match status" value="1"/>
</dbReference>
<organism evidence="4">
    <name type="scientific">uncultured bacterium</name>
    <name type="common">gcode 4</name>
    <dbReference type="NCBI Taxonomy" id="1234023"/>
    <lineage>
        <taxon>Bacteria</taxon>
        <taxon>environmental samples</taxon>
    </lineage>
</organism>
<feature type="binding site" evidence="3">
    <location>
        <position position="139"/>
    </location>
    <ligand>
        <name>a divalent metal cation</name>
        <dbReference type="ChEBI" id="CHEBI:60240"/>
        <label>2</label>
    </ligand>
</feature>
<keyword evidence="2" id="KW-0378">Hydrolase</keyword>
<dbReference type="EMBL" id="AMFJ01034417">
    <property type="protein sequence ID" value="EKD29424.1"/>
    <property type="molecule type" value="Genomic_DNA"/>
</dbReference>